<evidence type="ECO:0000256" key="8">
    <source>
        <dbReference type="PROSITE-ProRule" id="PRU00508"/>
    </source>
</evidence>
<keyword evidence="5 9" id="KW-0833">Ubl conjugation pathway</keyword>
<dbReference type="EMBL" id="HBUE01139597">
    <property type="protein sequence ID" value="CAG6500117.1"/>
    <property type="molecule type" value="Transcribed_RNA"/>
</dbReference>
<dbReference type="PANTHER" id="PTHR21497:SF24">
    <property type="entry name" value="E3 UBIQUITIN-PROTEIN LIGASE UBR1"/>
    <property type="match status" value="1"/>
</dbReference>
<dbReference type="GO" id="GO:0005737">
    <property type="term" value="C:cytoplasm"/>
    <property type="evidence" value="ECO:0007669"/>
    <property type="project" value="TreeGrafter"/>
</dbReference>
<dbReference type="Pfam" id="PF02207">
    <property type="entry name" value="zf-UBR"/>
    <property type="match status" value="1"/>
</dbReference>
<dbReference type="PROSITE" id="PS51157">
    <property type="entry name" value="ZF_UBR"/>
    <property type="match status" value="1"/>
</dbReference>
<comment type="similarity">
    <text evidence="7 9">Belongs to the E3 ubiquitin-protein ligase UBR1-like family.</text>
</comment>
<evidence type="ECO:0000256" key="3">
    <source>
        <dbReference type="ARBA" id="ARBA00022723"/>
    </source>
</evidence>
<keyword evidence="2 9" id="KW-0808">Transferase</keyword>
<feature type="domain" description="UBR-type" evidence="10">
    <location>
        <begin position="95"/>
        <end position="166"/>
    </location>
</feature>
<dbReference type="GO" id="GO:0071596">
    <property type="term" value="P:ubiquitin-dependent protein catabolic process via the N-end rule pathway"/>
    <property type="evidence" value="ECO:0007669"/>
    <property type="project" value="UniProtKB-UniRule"/>
</dbReference>
<evidence type="ECO:0000256" key="1">
    <source>
        <dbReference type="ARBA" id="ARBA00000900"/>
    </source>
</evidence>
<name>A0A8D8CUJ6_CULPI</name>
<dbReference type="GO" id="GO:0008270">
    <property type="term" value="F:zinc ion binding"/>
    <property type="evidence" value="ECO:0007669"/>
    <property type="project" value="UniProtKB-UniRule"/>
</dbReference>
<dbReference type="AlphaFoldDB" id="A0A8D8CUJ6"/>
<evidence type="ECO:0000256" key="2">
    <source>
        <dbReference type="ARBA" id="ARBA00022679"/>
    </source>
</evidence>
<evidence type="ECO:0000256" key="4">
    <source>
        <dbReference type="ARBA" id="ARBA00022771"/>
    </source>
</evidence>
<sequence>MFEIQKAEAMINPLKEWRMKFETNSLASHDFVSFFHSSASNFIQIEQKANSDLGSYNFDERNAKHGVIELIEKFICGDNSQSFLERLKSRASEASVCGRVFKIGEPTYSCRECSMDPTCVLCSSCFKKSSHRLHKYKMSTSGGGGCCDCGDSEAWKRDPSCEEHSAIIPEILDSTIVTDKNDKCSEIVFKAILNYCVKNLQIQSDSSLAELGESEDEDVYCTILYNDETHTFEQLEFHEPCRTRTKVLFSVKMEQCGTHPSKKV</sequence>
<evidence type="ECO:0000256" key="9">
    <source>
        <dbReference type="RuleBase" id="RU366018"/>
    </source>
</evidence>
<evidence type="ECO:0000256" key="6">
    <source>
        <dbReference type="ARBA" id="ARBA00022833"/>
    </source>
</evidence>
<comment type="function">
    <text evidence="9">Ubiquitin ligase protein which is a component of the N-end rule pathway. Recognizes and binds to proteins bearing specific N-terminal residues that are destabilizing according to the N-end rule, leading to their ubiquitination and subsequent degradation.</text>
</comment>
<evidence type="ECO:0000256" key="7">
    <source>
        <dbReference type="ARBA" id="ARBA00046341"/>
    </source>
</evidence>
<dbReference type="FunFam" id="2.10.110.30:FF:000001">
    <property type="entry name" value="E3 ubiquitin-protein ligase UBR2 isoform 1"/>
    <property type="match status" value="1"/>
</dbReference>
<organism evidence="11">
    <name type="scientific">Culex pipiens</name>
    <name type="common">House mosquito</name>
    <dbReference type="NCBI Taxonomy" id="7175"/>
    <lineage>
        <taxon>Eukaryota</taxon>
        <taxon>Metazoa</taxon>
        <taxon>Ecdysozoa</taxon>
        <taxon>Arthropoda</taxon>
        <taxon>Hexapoda</taxon>
        <taxon>Insecta</taxon>
        <taxon>Pterygota</taxon>
        <taxon>Neoptera</taxon>
        <taxon>Endopterygota</taxon>
        <taxon>Diptera</taxon>
        <taxon>Nematocera</taxon>
        <taxon>Culicoidea</taxon>
        <taxon>Culicidae</taxon>
        <taxon>Culicinae</taxon>
        <taxon>Culicini</taxon>
        <taxon>Culex</taxon>
        <taxon>Culex</taxon>
    </lineage>
</organism>
<dbReference type="Gene3D" id="2.10.110.30">
    <property type="match status" value="1"/>
</dbReference>
<keyword evidence="3 9" id="KW-0479">Metal-binding</keyword>
<comment type="catalytic activity">
    <reaction evidence="1 9">
        <text>S-ubiquitinyl-[E2 ubiquitin-conjugating enzyme]-L-cysteine + [acceptor protein]-L-lysine = [E2 ubiquitin-conjugating enzyme]-L-cysteine + N(6)-ubiquitinyl-[acceptor protein]-L-lysine.</text>
        <dbReference type="EC" id="2.3.2.27"/>
    </reaction>
</comment>
<dbReference type="InterPro" id="IPR039164">
    <property type="entry name" value="UBR1-like"/>
</dbReference>
<reference evidence="11" key="1">
    <citation type="submission" date="2021-05" db="EMBL/GenBank/DDBJ databases">
        <authorList>
            <person name="Alioto T."/>
            <person name="Alioto T."/>
            <person name="Gomez Garrido J."/>
        </authorList>
    </citation>
    <scope>NUCLEOTIDE SEQUENCE</scope>
</reference>
<feature type="zinc finger region" description="UBR-type" evidence="8">
    <location>
        <begin position="95"/>
        <end position="166"/>
    </location>
</feature>
<dbReference type="EC" id="2.3.2.27" evidence="9"/>
<accession>A0A8D8CUJ6</accession>
<dbReference type="InterPro" id="IPR003126">
    <property type="entry name" value="Znf_UBR"/>
</dbReference>
<evidence type="ECO:0000313" key="11">
    <source>
        <dbReference type="EMBL" id="CAG6500117.1"/>
    </source>
</evidence>
<keyword evidence="4 9" id="KW-0863">Zinc-finger</keyword>
<comment type="pathway">
    <text evidence="9">Protein modification; protein ubiquitination.</text>
</comment>
<dbReference type="SMART" id="SM00396">
    <property type="entry name" value="ZnF_UBR1"/>
    <property type="match status" value="1"/>
</dbReference>
<dbReference type="UniPathway" id="UPA00143"/>
<proteinExistence type="inferred from homology"/>
<dbReference type="GO" id="GO:0000151">
    <property type="term" value="C:ubiquitin ligase complex"/>
    <property type="evidence" value="ECO:0007669"/>
    <property type="project" value="TreeGrafter"/>
</dbReference>
<dbReference type="EMBL" id="HBUE01139594">
    <property type="protein sequence ID" value="CAG6500114.1"/>
    <property type="molecule type" value="Transcribed_RNA"/>
</dbReference>
<dbReference type="GO" id="GO:0061630">
    <property type="term" value="F:ubiquitin protein ligase activity"/>
    <property type="evidence" value="ECO:0007669"/>
    <property type="project" value="UniProtKB-UniRule"/>
</dbReference>
<dbReference type="PANTHER" id="PTHR21497">
    <property type="entry name" value="UBIQUITIN LIGASE E3 ALPHA-RELATED"/>
    <property type="match status" value="1"/>
</dbReference>
<evidence type="ECO:0000256" key="5">
    <source>
        <dbReference type="ARBA" id="ARBA00022786"/>
    </source>
</evidence>
<keyword evidence="6 9" id="KW-0862">Zinc</keyword>
<protein>
    <recommendedName>
        <fullName evidence="9">E3 ubiquitin-protein ligase</fullName>
        <ecNumber evidence="9">2.3.2.27</ecNumber>
    </recommendedName>
</protein>
<dbReference type="GO" id="GO:0016567">
    <property type="term" value="P:protein ubiquitination"/>
    <property type="evidence" value="ECO:0007669"/>
    <property type="project" value="UniProtKB-UniRule"/>
</dbReference>
<evidence type="ECO:0000259" key="10">
    <source>
        <dbReference type="PROSITE" id="PS51157"/>
    </source>
</evidence>